<feature type="repeat" description="Solcar" evidence="9">
    <location>
        <begin position="120"/>
        <end position="204"/>
    </location>
</feature>
<name>A0A060T5I8_BLAAD</name>
<feature type="repeat" description="Solcar" evidence="9">
    <location>
        <begin position="18"/>
        <end position="103"/>
    </location>
</feature>
<dbReference type="InterPro" id="IPR018108">
    <property type="entry name" value="MCP_transmembrane"/>
</dbReference>
<reference evidence="11" key="1">
    <citation type="submission" date="2014-02" db="EMBL/GenBank/DDBJ databases">
        <authorList>
            <person name="Genoscope - CEA"/>
        </authorList>
    </citation>
    <scope>NUCLEOTIDE SEQUENCE</scope>
    <source>
        <strain evidence="11">LS3</strain>
    </source>
</reference>
<evidence type="ECO:0000256" key="7">
    <source>
        <dbReference type="ARBA" id="ARBA00023128"/>
    </source>
</evidence>
<evidence type="ECO:0000256" key="9">
    <source>
        <dbReference type="PROSITE-ProRule" id="PRU00282"/>
    </source>
</evidence>
<comment type="similarity">
    <text evidence="2 10">Belongs to the mitochondrial carrier (TC 2.A.29) family.</text>
</comment>
<accession>A0A060T5I8</accession>
<dbReference type="Gene3D" id="1.50.40.10">
    <property type="entry name" value="Mitochondrial carrier domain"/>
    <property type="match status" value="2"/>
</dbReference>
<dbReference type="EMBL" id="HG937692">
    <property type="protein sequence ID" value="CDP36390.1"/>
    <property type="molecule type" value="Genomic_DNA"/>
</dbReference>
<dbReference type="SUPFAM" id="SSF103506">
    <property type="entry name" value="Mitochondrial carrier"/>
    <property type="match status" value="1"/>
</dbReference>
<keyword evidence="4 9" id="KW-0812">Transmembrane</keyword>
<comment type="subcellular location">
    <subcellularLocation>
        <location evidence="1">Mitochondrion membrane</location>
        <topology evidence="1">Multi-pass membrane protein</topology>
    </subcellularLocation>
</comment>
<reference evidence="11" key="2">
    <citation type="submission" date="2014-06" db="EMBL/GenBank/DDBJ databases">
        <title>The complete genome of Blastobotrys (Arxula) adeninivorans LS3 - a yeast of biotechnological interest.</title>
        <authorList>
            <person name="Kunze G."/>
            <person name="Gaillardin C."/>
            <person name="Czernicka M."/>
            <person name="Durrens P."/>
            <person name="Martin T."/>
            <person name="Boer E."/>
            <person name="Gabaldon T."/>
            <person name="Cruz J."/>
            <person name="Talla E."/>
            <person name="Marck C."/>
            <person name="Goffeau A."/>
            <person name="Barbe V."/>
            <person name="Baret P."/>
            <person name="Baronian K."/>
            <person name="Beier S."/>
            <person name="Bleykasten C."/>
            <person name="Bode R."/>
            <person name="Casaregola S."/>
            <person name="Despons L."/>
            <person name="Fairhead C."/>
            <person name="Giersberg M."/>
            <person name="Gierski P."/>
            <person name="Hahnel U."/>
            <person name="Hartmann A."/>
            <person name="Jankowska D."/>
            <person name="Jubin C."/>
            <person name="Jung P."/>
            <person name="Lafontaine I."/>
            <person name="Leh-Louis V."/>
            <person name="Lemaire M."/>
            <person name="Marcet-Houben M."/>
            <person name="Mascher M."/>
            <person name="Morel G."/>
            <person name="Richard G.-F."/>
            <person name="Riechen J."/>
            <person name="Sacerdot C."/>
            <person name="Sarkar A."/>
            <person name="Savel G."/>
            <person name="Schacherer J."/>
            <person name="Sherman D."/>
            <person name="Straub M.-L."/>
            <person name="Stein N."/>
            <person name="Thierry A."/>
            <person name="Trautwein-Schult A."/>
            <person name="Westhof E."/>
            <person name="Worch S."/>
            <person name="Dujon B."/>
            <person name="Souciet J.-L."/>
            <person name="Wincker P."/>
            <person name="Scholz U."/>
            <person name="Neuveglise N."/>
        </authorList>
    </citation>
    <scope>NUCLEOTIDE SEQUENCE</scope>
    <source>
        <strain evidence="11">LS3</strain>
    </source>
</reference>
<evidence type="ECO:0000313" key="11">
    <source>
        <dbReference type="EMBL" id="CDP36390.1"/>
    </source>
</evidence>
<dbReference type="AlphaFoldDB" id="A0A060T5I8"/>
<evidence type="ECO:0000256" key="10">
    <source>
        <dbReference type="RuleBase" id="RU000488"/>
    </source>
</evidence>
<feature type="repeat" description="Solcar" evidence="9">
    <location>
        <begin position="217"/>
        <end position="305"/>
    </location>
</feature>
<dbReference type="InterPro" id="IPR050567">
    <property type="entry name" value="Mitochondrial_Carrier"/>
</dbReference>
<dbReference type="GO" id="GO:1990575">
    <property type="term" value="P:mitochondrial L-ornithine transmembrane transport"/>
    <property type="evidence" value="ECO:0007669"/>
    <property type="project" value="TreeGrafter"/>
</dbReference>
<dbReference type="PROSITE" id="PS50920">
    <property type="entry name" value="SOLCAR"/>
    <property type="match status" value="3"/>
</dbReference>
<gene>
    <name evidence="11" type="ORF">GNLVRS02_ARAD1B11858g</name>
</gene>
<organism evidence="11">
    <name type="scientific">Blastobotrys adeninivorans</name>
    <name type="common">Yeast</name>
    <name type="synonym">Arxula adeninivorans</name>
    <dbReference type="NCBI Taxonomy" id="409370"/>
    <lineage>
        <taxon>Eukaryota</taxon>
        <taxon>Fungi</taxon>
        <taxon>Dikarya</taxon>
        <taxon>Ascomycota</taxon>
        <taxon>Saccharomycotina</taxon>
        <taxon>Dipodascomycetes</taxon>
        <taxon>Dipodascales</taxon>
        <taxon>Trichomonascaceae</taxon>
        <taxon>Blastobotrys</taxon>
    </lineage>
</organism>
<dbReference type="PhylomeDB" id="A0A060T5I8"/>
<evidence type="ECO:0000256" key="3">
    <source>
        <dbReference type="ARBA" id="ARBA00022448"/>
    </source>
</evidence>
<evidence type="ECO:0000256" key="1">
    <source>
        <dbReference type="ARBA" id="ARBA00004225"/>
    </source>
</evidence>
<evidence type="ECO:0000256" key="6">
    <source>
        <dbReference type="ARBA" id="ARBA00022989"/>
    </source>
</evidence>
<keyword evidence="6" id="KW-1133">Transmembrane helix</keyword>
<sequence>MADTDIHVIEADPQSDYKRVFKDVLAGTCGGVAQVLSGQPFDTTKVRLQSAPEGTYNGALDVVKKLLKNEGPAGFYKGTLTPLVGVGACVSIQFGVNEFMKRTFITENKAKGLSEDLSNGQFFASGAAAGVANGFLASPIEHIRIRLQTQTSEPLLYKGPIDCVNQLHSGSGLSGVFRGLMPTLFREGLGMGLYFLTFEALVQDDIRRNKISRSDIPGWRLCLFGAGAGYAMWSAVYPIDVVKSRLQTDAVVKSEQRYKGAFDCAAKIMRQSGIKGFFRGFLPTILRAAPVNACTFYSFELARRAMEDL</sequence>
<evidence type="ECO:0000256" key="2">
    <source>
        <dbReference type="ARBA" id="ARBA00006375"/>
    </source>
</evidence>
<evidence type="ECO:0000256" key="8">
    <source>
        <dbReference type="ARBA" id="ARBA00023136"/>
    </source>
</evidence>
<keyword evidence="3 10" id="KW-0813">Transport</keyword>
<dbReference type="GO" id="GO:0031966">
    <property type="term" value="C:mitochondrial membrane"/>
    <property type="evidence" value="ECO:0007669"/>
    <property type="project" value="UniProtKB-SubCell"/>
</dbReference>
<keyword evidence="7" id="KW-0496">Mitochondrion</keyword>
<evidence type="ECO:0000256" key="5">
    <source>
        <dbReference type="ARBA" id="ARBA00022737"/>
    </source>
</evidence>
<protein>
    <submittedName>
        <fullName evidence="11">ARAD1B11858p</fullName>
    </submittedName>
</protein>
<proteinExistence type="inferred from homology"/>
<evidence type="ECO:0000256" key="4">
    <source>
        <dbReference type="ARBA" id="ARBA00022692"/>
    </source>
</evidence>
<dbReference type="Pfam" id="PF00153">
    <property type="entry name" value="Mito_carr"/>
    <property type="match status" value="3"/>
</dbReference>
<dbReference type="GO" id="GO:0000064">
    <property type="term" value="F:L-ornithine transmembrane transporter activity"/>
    <property type="evidence" value="ECO:0007669"/>
    <property type="project" value="TreeGrafter"/>
</dbReference>
<dbReference type="InterPro" id="IPR023395">
    <property type="entry name" value="MCP_dom_sf"/>
</dbReference>
<dbReference type="PANTHER" id="PTHR45624">
    <property type="entry name" value="MITOCHONDRIAL BASIC AMINO ACIDS TRANSPORTER-RELATED"/>
    <property type="match status" value="1"/>
</dbReference>
<keyword evidence="5" id="KW-0677">Repeat</keyword>
<dbReference type="PANTHER" id="PTHR45624:SF51">
    <property type="entry name" value="CARRIER PROTEIN YMC2, MITOCHONDRIAL-RELATED"/>
    <property type="match status" value="1"/>
</dbReference>
<keyword evidence="8 9" id="KW-0472">Membrane</keyword>